<keyword evidence="2" id="KW-0805">Transcription regulation</keyword>
<keyword evidence="3" id="KW-0238">DNA-binding</keyword>
<dbReference type="CDD" id="cd08460">
    <property type="entry name" value="PBP2_DntR_like_1"/>
    <property type="match status" value="1"/>
</dbReference>
<dbReference type="PANTHER" id="PTHR30118:SF15">
    <property type="entry name" value="TRANSCRIPTIONAL REGULATORY PROTEIN"/>
    <property type="match status" value="1"/>
</dbReference>
<dbReference type="InterPro" id="IPR036390">
    <property type="entry name" value="WH_DNA-bd_sf"/>
</dbReference>
<dbReference type="InterPro" id="IPR000847">
    <property type="entry name" value="LysR_HTH_N"/>
</dbReference>
<dbReference type="AlphaFoldDB" id="A0A1M5QCJ7"/>
<dbReference type="Gene3D" id="3.40.190.10">
    <property type="entry name" value="Periplasmic binding protein-like II"/>
    <property type="match status" value="2"/>
</dbReference>
<dbReference type="STRING" id="2017.SAMN05444320_12328"/>
<dbReference type="Gene3D" id="1.10.10.10">
    <property type="entry name" value="Winged helix-like DNA-binding domain superfamily/Winged helix DNA-binding domain"/>
    <property type="match status" value="1"/>
</dbReference>
<organism evidence="6 7">
    <name type="scientific">Streptoalloteichus hindustanus</name>
    <dbReference type="NCBI Taxonomy" id="2017"/>
    <lineage>
        <taxon>Bacteria</taxon>
        <taxon>Bacillati</taxon>
        <taxon>Actinomycetota</taxon>
        <taxon>Actinomycetes</taxon>
        <taxon>Pseudonocardiales</taxon>
        <taxon>Pseudonocardiaceae</taxon>
        <taxon>Streptoalloteichus</taxon>
    </lineage>
</organism>
<evidence type="ECO:0000313" key="6">
    <source>
        <dbReference type="EMBL" id="SHH11865.1"/>
    </source>
</evidence>
<dbReference type="GO" id="GO:0003677">
    <property type="term" value="F:DNA binding"/>
    <property type="evidence" value="ECO:0007669"/>
    <property type="project" value="UniProtKB-KW"/>
</dbReference>
<dbReference type="EMBL" id="FQVN01000023">
    <property type="protein sequence ID" value="SHH11865.1"/>
    <property type="molecule type" value="Genomic_DNA"/>
</dbReference>
<dbReference type="SUPFAM" id="SSF53850">
    <property type="entry name" value="Periplasmic binding protein-like II"/>
    <property type="match status" value="1"/>
</dbReference>
<sequence length="326" mass="35543">MFLSVLPDICSFPRRNHWRLRLRFVQSVDLNLLVALDALLEEESVTGAAERLHLSAPAMSRTLARIRAALGDPILVRAGRRLVPTPRALAIRQQVRSALQEARAVLRPAGEAGMETVRRTFVIRSNDAMANALALPLARRVRDQAPLVTLGFAAEGEEDVAALRDGRIDLDVGLLEPLGPEVCSEKLYVDEFAVVVRADHPLADGPVTAQRLVEFPHVSVSRRGRARGPLDDALHELGLSRTVSLVVPAFSTALAVVAESDLVATMLARIATWSLAPERFAVRPLPVASTPLVIGQSWHPRMDADPAHRWLREQVVAVCREAGAEG</sequence>
<gene>
    <name evidence="6" type="ORF">SAMN05444320_12328</name>
</gene>
<dbReference type="InterPro" id="IPR036388">
    <property type="entry name" value="WH-like_DNA-bd_sf"/>
</dbReference>
<keyword evidence="4" id="KW-0804">Transcription</keyword>
<dbReference type="PROSITE" id="PS50931">
    <property type="entry name" value="HTH_LYSR"/>
    <property type="match status" value="1"/>
</dbReference>
<feature type="domain" description="HTH lysR-type" evidence="5">
    <location>
        <begin position="28"/>
        <end position="85"/>
    </location>
</feature>
<evidence type="ECO:0000313" key="7">
    <source>
        <dbReference type="Proteomes" id="UP000184501"/>
    </source>
</evidence>
<dbReference type="GO" id="GO:0003700">
    <property type="term" value="F:DNA-binding transcription factor activity"/>
    <property type="evidence" value="ECO:0007669"/>
    <property type="project" value="InterPro"/>
</dbReference>
<dbReference type="Proteomes" id="UP000184501">
    <property type="component" value="Unassembled WGS sequence"/>
</dbReference>
<dbReference type="Pfam" id="PF03466">
    <property type="entry name" value="LysR_substrate"/>
    <property type="match status" value="1"/>
</dbReference>
<evidence type="ECO:0000256" key="1">
    <source>
        <dbReference type="ARBA" id="ARBA00009437"/>
    </source>
</evidence>
<name>A0A1M5QCJ7_STRHI</name>
<dbReference type="Pfam" id="PF00126">
    <property type="entry name" value="HTH_1"/>
    <property type="match status" value="1"/>
</dbReference>
<evidence type="ECO:0000259" key="5">
    <source>
        <dbReference type="PROSITE" id="PS50931"/>
    </source>
</evidence>
<comment type="similarity">
    <text evidence="1">Belongs to the LysR transcriptional regulatory family.</text>
</comment>
<dbReference type="PANTHER" id="PTHR30118">
    <property type="entry name" value="HTH-TYPE TRANSCRIPTIONAL REGULATOR LEUO-RELATED"/>
    <property type="match status" value="1"/>
</dbReference>
<evidence type="ECO:0000256" key="3">
    <source>
        <dbReference type="ARBA" id="ARBA00023125"/>
    </source>
</evidence>
<evidence type="ECO:0000256" key="4">
    <source>
        <dbReference type="ARBA" id="ARBA00023163"/>
    </source>
</evidence>
<dbReference type="InterPro" id="IPR005119">
    <property type="entry name" value="LysR_subst-bd"/>
</dbReference>
<evidence type="ECO:0000256" key="2">
    <source>
        <dbReference type="ARBA" id="ARBA00023015"/>
    </source>
</evidence>
<protein>
    <submittedName>
        <fullName evidence="6">Transcriptional regulator, LysR family</fullName>
    </submittedName>
</protein>
<reference evidence="6 7" key="1">
    <citation type="submission" date="2016-11" db="EMBL/GenBank/DDBJ databases">
        <authorList>
            <person name="Jaros S."/>
            <person name="Januszkiewicz K."/>
            <person name="Wedrychowicz H."/>
        </authorList>
    </citation>
    <scope>NUCLEOTIDE SEQUENCE [LARGE SCALE GENOMIC DNA]</scope>
    <source>
        <strain evidence="6 7">DSM 44523</strain>
    </source>
</reference>
<dbReference type="SUPFAM" id="SSF46785">
    <property type="entry name" value="Winged helix' DNA-binding domain"/>
    <property type="match status" value="1"/>
</dbReference>
<keyword evidence="7" id="KW-1185">Reference proteome</keyword>
<proteinExistence type="inferred from homology"/>
<dbReference type="InterPro" id="IPR050389">
    <property type="entry name" value="LysR-type_TF"/>
</dbReference>
<accession>A0A1M5QCJ7</accession>